<dbReference type="InterPro" id="IPR001969">
    <property type="entry name" value="Aspartic_peptidase_AS"/>
</dbReference>
<keyword evidence="17" id="KW-0233">DNA recombination</keyword>
<keyword evidence="23" id="KW-1185">Reference proteome</keyword>
<evidence type="ECO:0000256" key="9">
    <source>
        <dbReference type="ARBA" id="ARBA00022750"/>
    </source>
</evidence>
<evidence type="ECO:0000256" key="12">
    <source>
        <dbReference type="ARBA" id="ARBA00022842"/>
    </source>
</evidence>
<dbReference type="InterPro" id="IPR041588">
    <property type="entry name" value="Integrase_H2C2"/>
</dbReference>
<comment type="similarity">
    <text evidence="1">Belongs to the beta type-B retroviral polymerase family. HERV class-II K(HML-2) pol subfamily.</text>
</comment>
<dbReference type="FunFam" id="3.30.420.10:FF:000032">
    <property type="entry name" value="Retrovirus-related Pol polyprotein from transposon 297-like Protein"/>
    <property type="match status" value="1"/>
</dbReference>
<evidence type="ECO:0000256" key="15">
    <source>
        <dbReference type="ARBA" id="ARBA00022932"/>
    </source>
</evidence>
<reference evidence="22" key="1">
    <citation type="submission" date="2020-07" db="EMBL/GenBank/DDBJ databases">
        <title>A long reads based de novo assembly of the rainbow trout Arlee double haploid line genome.</title>
        <authorList>
            <person name="Gao G."/>
            <person name="Palti Y."/>
        </authorList>
    </citation>
    <scope>NUCLEOTIDE SEQUENCE [LARGE SCALE GENOMIC DNA]</scope>
</reference>
<keyword evidence="11" id="KW-0378">Hydrolase</keyword>
<reference evidence="22" key="2">
    <citation type="submission" date="2025-08" db="UniProtKB">
        <authorList>
            <consortium name="Ensembl"/>
        </authorList>
    </citation>
    <scope>IDENTIFICATION</scope>
</reference>
<dbReference type="FunFam" id="1.10.340.70:FF:000001">
    <property type="entry name" value="Retrovirus-related Pol polyprotein from transposon gypsy-like Protein"/>
    <property type="match status" value="1"/>
</dbReference>
<feature type="domain" description="Reverse transcriptase" evidence="20">
    <location>
        <begin position="826"/>
        <end position="1005"/>
    </location>
</feature>
<evidence type="ECO:0000256" key="13">
    <source>
        <dbReference type="ARBA" id="ARBA00022908"/>
    </source>
</evidence>
<dbReference type="CDD" id="cd09274">
    <property type="entry name" value="RNase_HI_RT_Ty3"/>
    <property type="match status" value="1"/>
</dbReference>
<keyword evidence="14" id="KW-0695">RNA-directed DNA polymerase</keyword>
<keyword evidence="6" id="KW-0548">Nucleotidyltransferase</keyword>
<evidence type="ECO:0000313" key="23">
    <source>
        <dbReference type="Proteomes" id="UP000694395"/>
    </source>
</evidence>
<proteinExistence type="inferred from homology"/>
<evidence type="ECO:0000256" key="8">
    <source>
        <dbReference type="ARBA" id="ARBA00022723"/>
    </source>
</evidence>
<evidence type="ECO:0000256" key="7">
    <source>
        <dbReference type="ARBA" id="ARBA00022722"/>
    </source>
</evidence>
<evidence type="ECO:0000256" key="17">
    <source>
        <dbReference type="ARBA" id="ARBA00023172"/>
    </source>
</evidence>
<dbReference type="Pfam" id="PF24626">
    <property type="entry name" value="SH3_Tf2-1"/>
    <property type="match status" value="1"/>
</dbReference>
<dbReference type="GO" id="GO:0004523">
    <property type="term" value="F:RNA-DNA hybrid ribonuclease activity"/>
    <property type="evidence" value="ECO:0007669"/>
    <property type="project" value="UniProtKB-EC"/>
</dbReference>
<dbReference type="GO" id="GO:0004190">
    <property type="term" value="F:aspartic-type endopeptidase activity"/>
    <property type="evidence" value="ECO:0007669"/>
    <property type="project" value="UniProtKB-KW"/>
</dbReference>
<dbReference type="Gene3D" id="3.10.10.10">
    <property type="entry name" value="HIV Type 1 Reverse Transcriptase, subunit A, domain 1"/>
    <property type="match status" value="1"/>
</dbReference>
<dbReference type="SUPFAM" id="SSF56672">
    <property type="entry name" value="DNA/RNA polymerases"/>
    <property type="match status" value="1"/>
</dbReference>
<dbReference type="InterPro" id="IPR036397">
    <property type="entry name" value="RNaseH_sf"/>
</dbReference>
<dbReference type="Gene3D" id="1.10.340.70">
    <property type="match status" value="1"/>
</dbReference>
<keyword evidence="15" id="KW-0239">DNA-directed DNA polymerase</keyword>
<sequence length="1690" mass="191124">MSFVGTPYCVNVDTPDGNHVRDSFIVEGLNELMECDSTDSNPQVSGSPITSPPLPSPQTLPVTLSRETGRGVSVITGQLEHQWTHTNHSLTMQENAIRKLSECVEAHQTDVQRRLDYLPCQMEENQQQIVQRQKYLQDSLKQDIQGKLHRFKTQMETNHHQVILFLEDEQKRRAEESASVVKGVCSYLKEVMEDMKNSLTGELRFLIEQTQKDTVNEMEKAQKATDLQLEGLHQEVMQCFSLLDKSSAPPSGFTSATGLASKVIGTGSTTKTPLKILLNNRTPAATVMPPLERSLPIKLLFPTFGSPEDDVDPLFFLSKCNDFLSIRPLTDLEVLATLRSVLHGTARDWWEIARKHVSTWEEFQKIFLLAFLSEDYGDELAERVRNRVQGEAEPIRDFAFSYRVLCRRWKADITEQEMVKLLLKNMVPRLASQLRERVQNVDDLVRLGTQFEKDWKRHLQTKNPVPSSQYTNNSPGAKPSQIFVPKIQDKSPVMCWRCKVQHPPDSCPLYVQRQDSGKGRKGPKTESLDRRGGLHTIGSALMPTMKPLDSTASGLIPIPQQLLVPLTVRNWRGKAIIDTGASYTLMQEALWQNMALPHEELRTWEEGPLYLANGEPTTPLGWISIIIQLHGETINLPVAILADSSLAFAVVLGLDFLFFSGLTISMSEPSYRLHSDYSQPHPFQPGNALISGWSLLHYAESGQGQVRDRENIKRQRQKHVPSVKSENPTITLITAVPPLLSESKSKPDADFYIKQAVQQACLSDDERWQLSQMLDVNSEVCTLTLGRTTVFKHKIYTRHEVPIKQRPYRLSPAKLAILNEQLKSMLENGIVEPSFSGWASPVVLIPKKDGGYRFCVDYRKPNAITESDAYPLPNINDILESLAGASIFSNLDLNSGYWQVSMDPASQDKTAFVTPAGLYSFKVMPFGLKNAPATFQRLMETVLGDLRGRNCLVYLDDIIIYSSSVAEHLQDIQSVFDRLKAAGLTLNLKKCRFCLPELKFLGHVVNAEGIHADPAKVAAVQEFPIPTSLKAVQRFLGMAGWYHRFVPDFSKVAEPLNHLKKKGVKFQWTPACQGAFEALKNSLITPPVLGHPNLNAHFIVYTDASQTGLGAVLAQQTGLGTEEVLAYASRTLNSAERNYSTTERECLAVVWALEKWSYYLEAKIFTVVTDHAALQWVLASGKTNSRLIRWSIRLQKFDFIIEYRKGKLNVVPDALSRITETANVCPPLCSTYTTAKCLDDSFPLDDESVWRAQQKDAAIMAIHKSLSEEDSKSRFNDKYSIIQDKVYRKTPRGDGIHSTHYRVFIPSTLCDQIIQAYHANPMSGHLGVFKTYRRLQDVVYWPGMWVDTRKFVQQCEVCQKYKPDIGRPAGKMQQTVVNHPNEMLGIDLMGPFPPSRGTRNEFLLVVVDYYTHWVELFPLRKATASAIALILRREVFTRFGIPDQILSDRGPQFISGIYKELCNYWGVIAKLTTAYHPQTNLTERVNRTLKGMIASFVGDQHTRWDQHLPEFRFALNSAVQETSGVTPAELHLGRPLKGPMDRVLQSSNVSPDCPAFDAVQHHHTLLARVEASKTKAKQRQLRNYDKHRRDVCFPPQSRVWIRSHHLSKASKKFTAKLASRWKGPYRVVQQLGPVNYLVCLEDTGEDVRTVHVVDLKPCYPTAEELDRRQKQHLQDLFVEDSDEEDFPGFV</sequence>
<dbReference type="FunFam" id="3.30.70.270:FF:000020">
    <property type="entry name" value="Transposon Tf2-6 polyprotein-like Protein"/>
    <property type="match status" value="1"/>
</dbReference>
<dbReference type="SUPFAM" id="SSF53098">
    <property type="entry name" value="Ribonuclease H-like"/>
    <property type="match status" value="1"/>
</dbReference>
<keyword evidence="9" id="KW-0064">Aspartyl protease</keyword>
<evidence type="ECO:0000313" key="22">
    <source>
        <dbReference type="Ensembl" id="ENSOMYP00000107022.1"/>
    </source>
</evidence>
<evidence type="ECO:0000256" key="1">
    <source>
        <dbReference type="ARBA" id="ARBA00010879"/>
    </source>
</evidence>
<dbReference type="InterPro" id="IPR021109">
    <property type="entry name" value="Peptidase_aspartic_dom_sf"/>
</dbReference>
<dbReference type="SUPFAM" id="SSF50630">
    <property type="entry name" value="Acid proteases"/>
    <property type="match status" value="1"/>
</dbReference>
<evidence type="ECO:0000259" key="21">
    <source>
        <dbReference type="PROSITE" id="PS50994"/>
    </source>
</evidence>
<dbReference type="Pfam" id="PF00665">
    <property type="entry name" value="rve"/>
    <property type="match status" value="1"/>
</dbReference>
<dbReference type="Gene3D" id="3.30.420.10">
    <property type="entry name" value="Ribonuclease H-like superfamily/Ribonuclease H"/>
    <property type="match status" value="1"/>
</dbReference>
<evidence type="ECO:0000256" key="11">
    <source>
        <dbReference type="ARBA" id="ARBA00022801"/>
    </source>
</evidence>
<evidence type="ECO:0000259" key="20">
    <source>
        <dbReference type="PROSITE" id="PS50878"/>
    </source>
</evidence>
<keyword evidence="8" id="KW-0479">Metal-binding</keyword>
<dbReference type="PROSITE" id="PS00141">
    <property type="entry name" value="ASP_PROTEASE"/>
    <property type="match status" value="1"/>
</dbReference>
<dbReference type="GO" id="GO:0003887">
    <property type="term" value="F:DNA-directed DNA polymerase activity"/>
    <property type="evidence" value="ECO:0007669"/>
    <property type="project" value="UniProtKB-KW"/>
</dbReference>
<dbReference type="Gene3D" id="2.40.70.10">
    <property type="entry name" value="Acid Proteases"/>
    <property type="match status" value="1"/>
</dbReference>
<dbReference type="GO" id="GO:0003677">
    <property type="term" value="F:DNA binding"/>
    <property type="evidence" value="ECO:0007669"/>
    <property type="project" value="UniProtKB-KW"/>
</dbReference>
<keyword evidence="10" id="KW-0255">Endonuclease</keyword>
<dbReference type="InterPro" id="IPR056924">
    <property type="entry name" value="SH3_Tf2-1"/>
</dbReference>
<evidence type="ECO:0000256" key="18">
    <source>
        <dbReference type="ARBA" id="ARBA00039658"/>
    </source>
</evidence>
<dbReference type="GO" id="GO:0003964">
    <property type="term" value="F:RNA-directed DNA polymerase activity"/>
    <property type="evidence" value="ECO:0007669"/>
    <property type="project" value="UniProtKB-KW"/>
</dbReference>
<reference evidence="22" key="3">
    <citation type="submission" date="2025-09" db="UniProtKB">
        <authorList>
            <consortium name="Ensembl"/>
        </authorList>
    </citation>
    <scope>IDENTIFICATION</scope>
</reference>
<feature type="region of interest" description="Disordered" evidence="19">
    <location>
        <begin position="36"/>
        <end position="58"/>
    </location>
</feature>
<dbReference type="InterPro" id="IPR041373">
    <property type="entry name" value="RT_RNaseH"/>
</dbReference>
<dbReference type="GO" id="GO:0046872">
    <property type="term" value="F:metal ion binding"/>
    <property type="evidence" value="ECO:0007669"/>
    <property type="project" value="UniProtKB-KW"/>
</dbReference>
<organism evidence="22 23">
    <name type="scientific">Oncorhynchus mykiss</name>
    <name type="common">Rainbow trout</name>
    <name type="synonym">Salmo gairdneri</name>
    <dbReference type="NCBI Taxonomy" id="8022"/>
    <lineage>
        <taxon>Eukaryota</taxon>
        <taxon>Metazoa</taxon>
        <taxon>Chordata</taxon>
        <taxon>Craniata</taxon>
        <taxon>Vertebrata</taxon>
        <taxon>Euteleostomi</taxon>
        <taxon>Actinopterygii</taxon>
        <taxon>Neopterygii</taxon>
        <taxon>Teleostei</taxon>
        <taxon>Protacanthopterygii</taxon>
        <taxon>Salmoniformes</taxon>
        <taxon>Salmonidae</taxon>
        <taxon>Salmoninae</taxon>
        <taxon>Oncorhynchus</taxon>
    </lineage>
</organism>
<dbReference type="InterPro" id="IPR001584">
    <property type="entry name" value="Integrase_cat-core"/>
</dbReference>
<evidence type="ECO:0000256" key="4">
    <source>
        <dbReference type="ARBA" id="ARBA00022670"/>
    </source>
</evidence>
<keyword evidence="4" id="KW-0645">Protease</keyword>
<dbReference type="Gene3D" id="3.30.70.270">
    <property type="match status" value="2"/>
</dbReference>
<dbReference type="Pfam" id="PF17917">
    <property type="entry name" value="RT_RNaseH"/>
    <property type="match status" value="1"/>
</dbReference>
<dbReference type="InterPro" id="IPR043502">
    <property type="entry name" value="DNA/RNA_pol_sf"/>
</dbReference>
<dbReference type="Pfam" id="PF17921">
    <property type="entry name" value="Integrase_H2C2"/>
    <property type="match status" value="1"/>
</dbReference>
<dbReference type="Proteomes" id="UP000694395">
    <property type="component" value="Chromosome 16"/>
</dbReference>
<evidence type="ECO:0000256" key="3">
    <source>
        <dbReference type="ARBA" id="ARBA00012493"/>
    </source>
</evidence>
<feature type="compositionally biased region" description="Basic and acidic residues" evidence="19">
    <location>
        <begin position="515"/>
        <end position="532"/>
    </location>
</feature>
<keyword evidence="16" id="KW-0238">DNA-binding</keyword>
<dbReference type="EC" id="2.7.7.49" evidence="3"/>
<dbReference type="PROSITE" id="PS50994">
    <property type="entry name" value="INTEGRASE"/>
    <property type="match status" value="1"/>
</dbReference>
<dbReference type="Pfam" id="PF00078">
    <property type="entry name" value="RVT_1"/>
    <property type="match status" value="1"/>
</dbReference>
<feature type="region of interest" description="Disordered" evidence="19">
    <location>
        <begin position="509"/>
        <end position="532"/>
    </location>
</feature>
<evidence type="ECO:0000256" key="2">
    <source>
        <dbReference type="ARBA" id="ARBA00012180"/>
    </source>
</evidence>
<feature type="domain" description="Integrase catalytic" evidence="21">
    <location>
        <begin position="1376"/>
        <end position="1535"/>
    </location>
</feature>
<name>A0A8K9UL07_ONCMY</name>
<dbReference type="GeneTree" id="ENSGT01100000263500"/>
<dbReference type="InterPro" id="IPR000477">
    <property type="entry name" value="RT_dom"/>
</dbReference>
<dbReference type="FunFam" id="3.10.20.370:FF:000001">
    <property type="entry name" value="Retrovirus-related Pol polyprotein from transposon 17.6-like protein"/>
    <property type="match status" value="1"/>
</dbReference>
<keyword evidence="7" id="KW-0540">Nuclease</keyword>
<keyword evidence="12" id="KW-0460">Magnesium</keyword>
<dbReference type="GO" id="GO:0015074">
    <property type="term" value="P:DNA integration"/>
    <property type="evidence" value="ECO:0007669"/>
    <property type="project" value="UniProtKB-KW"/>
</dbReference>
<dbReference type="GO" id="GO:0006310">
    <property type="term" value="P:DNA recombination"/>
    <property type="evidence" value="ECO:0007669"/>
    <property type="project" value="UniProtKB-KW"/>
</dbReference>
<dbReference type="InterPro" id="IPR012337">
    <property type="entry name" value="RNaseH-like_sf"/>
</dbReference>
<evidence type="ECO:0000256" key="10">
    <source>
        <dbReference type="ARBA" id="ARBA00022759"/>
    </source>
</evidence>
<dbReference type="EC" id="3.1.26.4" evidence="2"/>
<dbReference type="InterPro" id="IPR050951">
    <property type="entry name" value="Retrovirus_Pol_polyprotein"/>
</dbReference>
<keyword evidence="5" id="KW-0808">Transferase</keyword>
<dbReference type="PANTHER" id="PTHR37984:SF5">
    <property type="entry name" value="PROTEIN NYNRIN-LIKE"/>
    <property type="match status" value="1"/>
</dbReference>
<keyword evidence="13" id="KW-0229">DNA integration</keyword>
<dbReference type="FunFam" id="3.10.10.10:FF:000007">
    <property type="entry name" value="Retrovirus-related Pol polyprotein from transposon 17.6-like Protein"/>
    <property type="match status" value="1"/>
</dbReference>
<evidence type="ECO:0000256" key="14">
    <source>
        <dbReference type="ARBA" id="ARBA00022918"/>
    </source>
</evidence>
<dbReference type="CDD" id="cd01647">
    <property type="entry name" value="RT_LTR"/>
    <property type="match status" value="1"/>
</dbReference>
<evidence type="ECO:0000256" key="5">
    <source>
        <dbReference type="ARBA" id="ARBA00022679"/>
    </source>
</evidence>
<dbReference type="CDD" id="cd00303">
    <property type="entry name" value="retropepsin_like"/>
    <property type="match status" value="1"/>
</dbReference>
<protein>
    <recommendedName>
        <fullName evidence="18">Gypsy retrotransposon integrase-like protein 1</fullName>
        <ecNumber evidence="3">2.7.7.49</ecNumber>
        <ecNumber evidence="2">3.1.26.4</ecNumber>
    </recommendedName>
</protein>
<evidence type="ECO:0000256" key="19">
    <source>
        <dbReference type="SAM" id="MobiDB-lite"/>
    </source>
</evidence>
<accession>A0A8K9UL07</accession>
<dbReference type="Pfam" id="PF13975">
    <property type="entry name" value="gag-asp_proteas"/>
    <property type="match status" value="1"/>
</dbReference>
<dbReference type="PANTHER" id="PTHR37984">
    <property type="entry name" value="PROTEIN CBG26694"/>
    <property type="match status" value="1"/>
</dbReference>
<dbReference type="Ensembl" id="ENSOMYT00000158975.1">
    <property type="protein sequence ID" value="ENSOMYP00000107022.1"/>
    <property type="gene ID" value="ENSOMYG00000064301.1"/>
</dbReference>
<evidence type="ECO:0000256" key="6">
    <source>
        <dbReference type="ARBA" id="ARBA00022695"/>
    </source>
</evidence>
<dbReference type="GO" id="GO:0006508">
    <property type="term" value="P:proteolysis"/>
    <property type="evidence" value="ECO:0007669"/>
    <property type="project" value="UniProtKB-KW"/>
</dbReference>
<dbReference type="PROSITE" id="PS50878">
    <property type="entry name" value="RT_POL"/>
    <property type="match status" value="1"/>
</dbReference>
<dbReference type="InterPro" id="IPR043128">
    <property type="entry name" value="Rev_trsase/Diguanyl_cyclase"/>
</dbReference>
<evidence type="ECO:0000256" key="16">
    <source>
        <dbReference type="ARBA" id="ARBA00023125"/>
    </source>
</evidence>